<dbReference type="Gene3D" id="1.10.357.10">
    <property type="entry name" value="Tetracycline Repressor, domain 2"/>
    <property type="match status" value="1"/>
</dbReference>
<evidence type="ECO:0000313" key="5">
    <source>
        <dbReference type="Proteomes" id="UP000093695"/>
    </source>
</evidence>
<dbReference type="SUPFAM" id="SSF46689">
    <property type="entry name" value="Homeodomain-like"/>
    <property type="match status" value="1"/>
</dbReference>
<dbReference type="STRING" id="31958.SD37_16590"/>
<dbReference type="InterPro" id="IPR001647">
    <property type="entry name" value="HTH_TetR"/>
</dbReference>
<evidence type="ECO:0000256" key="2">
    <source>
        <dbReference type="PROSITE-ProRule" id="PRU00335"/>
    </source>
</evidence>
<feature type="DNA-binding region" description="H-T-H motif" evidence="2">
    <location>
        <begin position="17"/>
        <end position="36"/>
    </location>
</feature>
<proteinExistence type="predicted"/>
<gene>
    <name evidence="4" type="ORF">SD37_16590</name>
</gene>
<sequence length="166" mass="17659">MRAADAEFAANGLAGTRLEAIAGRAGISHPRIVQMFGSKRKLFLEVVHAAFDRIEAAFEGAEPTLAALGAAYLRLLRSDPTVGLVVLQGYAATADATVKEEVRRRHVGLMHSVARSSGADALQVRTFFATGLVQTISAALELPEQRADLAWSTWILELADPPPPAG</sequence>
<evidence type="ECO:0000259" key="3">
    <source>
        <dbReference type="PROSITE" id="PS50977"/>
    </source>
</evidence>
<accession>A0A193CBS9</accession>
<keyword evidence="5" id="KW-1185">Reference proteome</keyword>
<dbReference type="Pfam" id="PF00440">
    <property type="entry name" value="TetR_N"/>
    <property type="match status" value="1"/>
</dbReference>
<dbReference type="GO" id="GO:0003700">
    <property type="term" value="F:DNA-binding transcription factor activity"/>
    <property type="evidence" value="ECO:0007669"/>
    <property type="project" value="TreeGrafter"/>
</dbReference>
<dbReference type="Gene3D" id="1.10.10.60">
    <property type="entry name" value="Homeodomain-like"/>
    <property type="match status" value="1"/>
</dbReference>
<dbReference type="PANTHER" id="PTHR30055:SF146">
    <property type="entry name" value="HTH-TYPE TRANSCRIPTIONAL DUAL REGULATOR CECR"/>
    <property type="match status" value="1"/>
</dbReference>
<dbReference type="PROSITE" id="PS50977">
    <property type="entry name" value="HTH_TETR_2"/>
    <property type="match status" value="1"/>
</dbReference>
<name>A0A193CBS9_AMYOR</name>
<reference evidence="4 5" key="1">
    <citation type="journal article" date="2015" name="Genome Announc.">
        <title>Draft Genome Sequence of Norvancomycin-Producing Strain Amycolatopsis orientalis CPCC200066.</title>
        <authorList>
            <person name="Lei X."/>
            <person name="Yuan F."/>
            <person name="Shi Y."/>
            <person name="Li X."/>
            <person name="Wang L."/>
            <person name="Hong B."/>
        </authorList>
    </citation>
    <scope>NUCLEOTIDE SEQUENCE [LARGE SCALE GENOMIC DNA]</scope>
    <source>
        <strain evidence="4 5">B-37</strain>
    </source>
</reference>
<evidence type="ECO:0000256" key="1">
    <source>
        <dbReference type="ARBA" id="ARBA00023125"/>
    </source>
</evidence>
<dbReference type="AlphaFoldDB" id="A0A193CBS9"/>
<dbReference type="EMBL" id="CP016174">
    <property type="protein sequence ID" value="ANN21818.1"/>
    <property type="molecule type" value="Genomic_DNA"/>
</dbReference>
<dbReference type="InterPro" id="IPR009057">
    <property type="entry name" value="Homeodomain-like_sf"/>
</dbReference>
<feature type="domain" description="HTH tetR-type" evidence="3">
    <location>
        <begin position="1"/>
        <end position="54"/>
    </location>
</feature>
<dbReference type="KEGG" id="aori:SD37_16590"/>
<dbReference type="InterPro" id="IPR050109">
    <property type="entry name" value="HTH-type_TetR-like_transc_reg"/>
</dbReference>
<dbReference type="GO" id="GO:0000976">
    <property type="term" value="F:transcription cis-regulatory region binding"/>
    <property type="evidence" value="ECO:0007669"/>
    <property type="project" value="TreeGrafter"/>
</dbReference>
<dbReference type="Proteomes" id="UP000093695">
    <property type="component" value="Chromosome"/>
</dbReference>
<evidence type="ECO:0000313" key="4">
    <source>
        <dbReference type="EMBL" id="ANN21818.1"/>
    </source>
</evidence>
<protein>
    <submittedName>
        <fullName evidence="4">TetR family transcriptional regulator</fullName>
    </submittedName>
</protein>
<organism evidence="4 5">
    <name type="scientific">Amycolatopsis orientalis</name>
    <name type="common">Nocardia orientalis</name>
    <dbReference type="NCBI Taxonomy" id="31958"/>
    <lineage>
        <taxon>Bacteria</taxon>
        <taxon>Bacillati</taxon>
        <taxon>Actinomycetota</taxon>
        <taxon>Actinomycetes</taxon>
        <taxon>Pseudonocardiales</taxon>
        <taxon>Pseudonocardiaceae</taxon>
        <taxon>Amycolatopsis</taxon>
    </lineage>
</organism>
<dbReference type="PANTHER" id="PTHR30055">
    <property type="entry name" value="HTH-TYPE TRANSCRIPTIONAL REGULATOR RUTR"/>
    <property type="match status" value="1"/>
</dbReference>
<keyword evidence="1 2" id="KW-0238">DNA-binding</keyword>